<comment type="cofactor">
    <cofactor evidence="13">
        <name>Mg(2+)</name>
        <dbReference type="ChEBI" id="CHEBI:18420"/>
    </cofactor>
    <text evidence="13">Binds 1 Mg(2+) ion per subunit. Can also utilize other divalent metal cations, such as Ca(2+), Mn(2+) and Co(2+).</text>
</comment>
<dbReference type="GO" id="GO:0046872">
    <property type="term" value="F:metal ion binding"/>
    <property type="evidence" value="ECO:0007669"/>
    <property type="project" value="UniProtKB-KW"/>
</dbReference>
<dbReference type="InterPro" id="IPR029061">
    <property type="entry name" value="THDP-binding"/>
</dbReference>
<evidence type="ECO:0000256" key="10">
    <source>
        <dbReference type="PIRSR" id="PIRSR605478-1"/>
    </source>
</evidence>
<feature type="binding site" evidence="13">
    <location>
        <position position="257"/>
    </location>
    <ligand>
        <name>Mg(2+)</name>
        <dbReference type="ChEBI" id="CHEBI:18420"/>
    </ligand>
</feature>
<evidence type="ECO:0000256" key="13">
    <source>
        <dbReference type="PIRSR" id="PIRSR605478-4"/>
    </source>
</evidence>
<feature type="binding site" evidence="12">
    <location>
        <position position="228"/>
    </location>
    <ligand>
        <name>thiamine diphosphate</name>
        <dbReference type="ChEBI" id="CHEBI:58937"/>
    </ligand>
</feature>
<feature type="binding site" evidence="11">
    <location>
        <position position="456"/>
    </location>
    <ligand>
        <name>substrate</name>
    </ligand>
</feature>
<accession>A0A0L0RZ11</accession>
<evidence type="ECO:0000256" key="8">
    <source>
        <dbReference type="ARBA" id="ARBA00023052"/>
    </source>
</evidence>
<evidence type="ECO:0000256" key="2">
    <source>
        <dbReference type="ARBA" id="ARBA00007131"/>
    </source>
</evidence>
<feature type="binding site" evidence="12">
    <location>
        <position position="257"/>
    </location>
    <ligand>
        <name>thiamine diphosphate</name>
        <dbReference type="ChEBI" id="CHEBI:58937"/>
    </ligand>
</feature>
<dbReference type="Gene3D" id="3.40.50.920">
    <property type="match status" value="1"/>
</dbReference>
<evidence type="ECO:0000256" key="12">
    <source>
        <dbReference type="PIRSR" id="PIRSR605478-3"/>
    </source>
</evidence>
<reference evidence="17 18" key="1">
    <citation type="submission" date="2009-11" db="EMBL/GenBank/DDBJ databases">
        <title>Annotation of Allomyces macrogynus ATCC 38327.</title>
        <authorList>
            <consortium name="The Broad Institute Genome Sequencing Platform"/>
            <person name="Russ C."/>
            <person name="Cuomo C."/>
            <person name="Burger G."/>
            <person name="Gray M.W."/>
            <person name="Holland P.W.H."/>
            <person name="King N."/>
            <person name="Lang F.B.F."/>
            <person name="Roger A.J."/>
            <person name="Ruiz-Trillo I."/>
            <person name="Young S.K."/>
            <person name="Zeng Q."/>
            <person name="Gargeya S."/>
            <person name="Fitzgerald M."/>
            <person name="Haas B."/>
            <person name="Abouelleil A."/>
            <person name="Alvarado L."/>
            <person name="Arachchi H.M."/>
            <person name="Berlin A."/>
            <person name="Chapman S.B."/>
            <person name="Gearin G."/>
            <person name="Goldberg J."/>
            <person name="Griggs A."/>
            <person name="Gujja S."/>
            <person name="Hansen M."/>
            <person name="Heiman D."/>
            <person name="Howarth C."/>
            <person name="Larimer J."/>
            <person name="Lui A."/>
            <person name="MacDonald P.J.P."/>
            <person name="McCowen C."/>
            <person name="Montmayeur A."/>
            <person name="Murphy C."/>
            <person name="Neiman D."/>
            <person name="Pearson M."/>
            <person name="Priest M."/>
            <person name="Roberts A."/>
            <person name="Saif S."/>
            <person name="Shea T."/>
            <person name="Sisk P."/>
            <person name="Stolte C."/>
            <person name="Sykes S."/>
            <person name="Wortman J."/>
            <person name="Nusbaum C."/>
            <person name="Birren B."/>
        </authorList>
    </citation>
    <scope>NUCLEOTIDE SEQUENCE [LARGE SCALE GENOMIC DNA]</scope>
    <source>
        <strain evidence="17 18">ATCC 38327</strain>
    </source>
</reference>
<feature type="binding site" evidence="11">
    <location>
        <position position="550"/>
    </location>
    <ligand>
        <name>substrate</name>
    </ligand>
</feature>
<dbReference type="InterPro" id="IPR049557">
    <property type="entry name" value="Transketolase_CS"/>
</dbReference>
<dbReference type="PANTHER" id="PTHR43522:SF2">
    <property type="entry name" value="TRANSKETOLASE 1-RELATED"/>
    <property type="match status" value="1"/>
</dbReference>
<feature type="region of interest" description="Disordered" evidence="15">
    <location>
        <begin position="1"/>
        <end position="22"/>
    </location>
</feature>
<dbReference type="GO" id="GO:0005634">
    <property type="term" value="C:nucleus"/>
    <property type="evidence" value="ECO:0007669"/>
    <property type="project" value="TreeGrafter"/>
</dbReference>
<dbReference type="GO" id="GO:0005829">
    <property type="term" value="C:cytosol"/>
    <property type="evidence" value="ECO:0007669"/>
    <property type="project" value="TreeGrafter"/>
</dbReference>
<dbReference type="InterPro" id="IPR055152">
    <property type="entry name" value="Transketolase-like_C_2"/>
</dbReference>
<dbReference type="EC" id="2.2.1.1" evidence="4"/>
<feature type="binding site" evidence="11">
    <location>
        <position position="429"/>
    </location>
    <ligand>
        <name>substrate</name>
    </ligand>
</feature>
<dbReference type="Proteomes" id="UP000054350">
    <property type="component" value="Unassembled WGS sequence"/>
</dbReference>
<dbReference type="Pfam" id="PF22613">
    <property type="entry name" value="Transketolase_C_1"/>
    <property type="match status" value="1"/>
</dbReference>
<feature type="site" description="Important for catalytic activity" evidence="14">
    <location>
        <position position="334"/>
    </location>
</feature>
<sequence>MSAPAPSSDPTPEPAAATMSLTRQRPRSFIARAFSYFKSHSGLPRRASTSQLSRSSSTAASTCSSNMSATTFDATDALAINTIRCLAADMVQKANSGHPGAPMGCAPMAHTLFSRFIRCNPRNPKWINRDRFVLSNGHGCALQYVMLHLLGYDLSMDDLKAFRQLGSKTPGHPEAGHTPGIELTTGPLGQGISSAVGLAIAEAHMAATFNRPGFELFDNYTYVILGDGCLQEGVASEAMSLAGHLQLGKLIALYDDNHIQIDGDTELGFTEDVCKRMESYGWHTLVVSDGDSTNPIAIAQAVEAAKKVTDKPTLIKVRTTIGFGSAKAGQEKVHGSPLGAADLAHAKKTLGLNPDETFQVPQSVRDLFAKITARGVAAEEAWNTLFKQYQQAHPELAAELARRQKGELPAGLKERLPKYTPADAPVATRKLSENLLNAVAEHLPELMGGSADLTGSNLTRWKTATDFQPPATKLGDYAGRYLRFGVREHGMAAICNGLSAYGGFIPFCATFLVFAQYAAGATRLSSLSHHQVLYVMTHDSIGLGEDGPTHQPIETLAVLRATPNTLVFRPADGNEVSGAYWAALTASHTPSVFALSRQNVPHLEGSSADGVTRGGYVLSEAKNAQITLVGTGTELSLAVDAAKKLREQGIVARVVSLPCWQLFDAQPRAYQDEVFPAGIPVVSVEALGVFGWERYAHASVGLHGFGASGPAPQVYKQFGITVEGLVEKAQATLKYFAGKPVPNKLDRI</sequence>
<comment type="cofactor">
    <cofactor evidence="12">
        <name>thiamine diphosphate</name>
        <dbReference type="ChEBI" id="CHEBI:58937"/>
    </cofactor>
    <text evidence="12">Binds 1 thiamine pyrophosphate per subunit. During the reaction, the substrate forms a covalent intermediate with the cofactor.</text>
</comment>
<dbReference type="Gene3D" id="3.40.50.970">
    <property type="match status" value="2"/>
</dbReference>
<dbReference type="SUPFAM" id="SSF52518">
    <property type="entry name" value="Thiamin diphosphate-binding fold (THDP-binding)"/>
    <property type="match status" value="2"/>
</dbReference>
<dbReference type="PROSITE" id="PS00802">
    <property type="entry name" value="TRANSKETOLASE_2"/>
    <property type="match status" value="1"/>
</dbReference>
<dbReference type="VEuPathDB" id="FungiDB:AMAG_01217"/>
<feature type="binding site" evidence="12">
    <location>
        <begin position="186"/>
        <end position="188"/>
    </location>
    <ligand>
        <name>thiamine diphosphate</name>
        <dbReference type="ChEBI" id="CHEBI:58937"/>
    </ligand>
</feature>
<dbReference type="OrthoDB" id="10267175at2759"/>
<dbReference type="NCBIfam" id="TIGR00232">
    <property type="entry name" value="tktlase_bact"/>
    <property type="match status" value="1"/>
</dbReference>
<comment type="subunit">
    <text evidence="3">Homodimer.</text>
</comment>
<feature type="binding site" evidence="12">
    <location>
        <position position="514"/>
    </location>
    <ligand>
        <name>thiamine diphosphate</name>
        <dbReference type="ChEBI" id="CHEBI:58937"/>
    </ligand>
</feature>
<keyword evidence="5" id="KW-0808">Transferase</keyword>
<evidence type="ECO:0000256" key="15">
    <source>
        <dbReference type="SAM" id="MobiDB-lite"/>
    </source>
</evidence>
<dbReference type="Pfam" id="PF02779">
    <property type="entry name" value="Transket_pyr"/>
    <property type="match status" value="1"/>
</dbReference>
<feature type="site" description="Important for catalytic activity" evidence="14">
    <location>
        <position position="98"/>
    </location>
</feature>
<feature type="active site" description="Proton donor" evidence="10">
    <location>
        <position position="488"/>
    </location>
</feature>
<gene>
    <name evidence="17" type="ORF">AMAG_01217</name>
</gene>
<evidence type="ECO:0000313" key="17">
    <source>
        <dbReference type="EMBL" id="KNE55314.1"/>
    </source>
</evidence>
<feature type="binding site" evidence="12">
    <location>
        <position position="334"/>
    </location>
    <ligand>
        <name>thiamine diphosphate</name>
        <dbReference type="ChEBI" id="CHEBI:58937"/>
    </ligand>
</feature>
<dbReference type="GO" id="GO:0006098">
    <property type="term" value="P:pentose-phosphate shunt"/>
    <property type="evidence" value="ECO:0007669"/>
    <property type="project" value="TreeGrafter"/>
</dbReference>
<evidence type="ECO:0000313" key="18">
    <source>
        <dbReference type="Proteomes" id="UP000054350"/>
    </source>
</evidence>
<dbReference type="InterPro" id="IPR005475">
    <property type="entry name" value="Transketolase-like_Pyr-bd"/>
</dbReference>
<dbReference type="InterPro" id="IPR005474">
    <property type="entry name" value="Transketolase_N"/>
</dbReference>
<evidence type="ECO:0000256" key="3">
    <source>
        <dbReference type="ARBA" id="ARBA00011738"/>
    </source>
</evidence>
<feature type="domain" description="Transketolase-like pyrimidine-binding" evidence="16">
    <location>
        <begin position="426"/>
        <end position="602"/>
    </location>
</feature>
<dbReference type="FunFam" id="3.40.50.970:FF:000003">
    <property type="entry name" value="Transketolase"/>
    <property type="match status" value="1"/>
</dbReference>
<dbReference type="EMBL" id="GG745329">
    <property type="protein sequence ID" value="KNE55314.1"/>
    <property type="molecule type" value="Genomic_DNA"/>
</dbReference>
<comment type="catalytic activity">
    <reaction evidence="9">
        <text>D-sedoheptulose 7-phosphate + D-glyceraldehyde 3-phosphate = aldehydo-D-ribose 5-phosphate + D-xylulose 5-phosphate</text>
        <dbReference type="Rhea" id="RHEA:10508"/>
        <dbReference type="ChEBI" id="CHEBI:57483"/>
        <dbReference type="ChEBI" id="CHEBI:57737"/>
        <dbReference type="ChEBI" id="CHEBI:58273"/>
        <dbReference type="ChEBI" id="CHEBI:59776"/>
        <dbReference type="EC" id="2.2.1.1"/>
    </reaction>
</comment>
<evidence type="ECO:0000256" key="14">
    <source>
        <dbReference type="PIRSR" id="PIRSR605478-5"/>
    </source>
</evidence>
<evidence type="ECO:0000256" key="9">
    <source>
        <dbReference type="ARBA" id="ARBA00049473"/>
    </source>
</evidence>
<feature type="binding site" evidence="12">
    <location>
        <position position="138"/>
    </location>
    <ligand>
        <name>thiamine diphosphate</name>
        <dbReference type="ChEBI" id="CHEBI:58937"/>
    </ligand>
</feature>
<comment type="similarity">
    <text evidence="2">Belongs to the transketolase family.</text>
</comment>
<comment type="cofactor">
    <cofactor evidence="1">
        <name>Co(2+)</name>
        <dbReference type="ChEBI" id="CHEBI:48828"/>
    </cofactor>
</comment>
<evidence type="ECO:0000256" key="11">
    <source>
        <dbReference type="PIRSR" id="PIRSR605478-2"/>
    </source>
</evidence>
<keyword evidence="6 13" id="KW-0479">Metal-binding</keyword>
<dbReference type="OMA" id="ADYMRGS"/>
<dbReference type="Pfam" id="PF00456">
    <property type="entry name" value="Transketolase_N"/>
    <property type="match status" value="1"/>
</dbReference>
<organism evidence="17 18">
    <name type="scientific">Allomyces macrogynus (strain ATCC 38327)</name>
    <name type="common">Allomyces javanicus var. macrogynus</name>
    <dbReference type="NCBI Taxonomy" id="578462"/>
    <lineage>
        <taxon>Eukaryota</taxon>
        <taxon>Fungi</taxon>
        <taxon>Fungi incertae sedis</taxon>
        <taxon>Blastocladiomycota</taxon>
        <taxon>Blastocladiomycetes</taxon>
        <taxon>Blastocladiales</taxon>
        <taxon>Blastocladiaceae</taxon>
        <taxon>Allomyces</taxon>
    </lineage>
</organism>
<protein>
    <recommendedName>
        <fullName evidence="4">transketolase</fullName>
        <ecNumber evidence="4">2.2.1.1</ecNumber>
    </recommendedName>
</protein>
<feature type="binding site" evidence="11">
    <location>
        <position position="538"/>
    </location>
    <ligand>
        <name>substrate</name>
    </ligand>
</feature>
<dbReference type="CDD" id="cd07033">
    <property type="entry name" value="TPP_PYR_DXS_TK_like"/>
    <property type="match status" value="1"/>
</dbReference>
<evidence type="ECO:0000256" key="5">
    <source>
        <dbReference type="ARBA" id="ARBA00022679"/>
    </source>
</evidence>
<feature type="binding site" evidence="11">
    <location>
        <position position="597"/>
    </location>
    <ligand>
        <name>substrate</name>
    </ligand>
</feature>
<dbReference type="eggNOG" id="KOG0523">
    <property type="taxonomic scope" value="Eukaryota"/>
</dbReference>
<dbReference type="FunFam" id="3.40.50.970:FF:000004">
    <property type="entry name" value="Transketolase"/>
    <property type="match status" value="1"/>
</dbReference>
<dbReference type="InterPro" id="IPR033247">
    <property type="entry name" value="Transketolase_fam"/>
</dbReference>
<dbReference type="PANTHER" id="PTHR43522">
    <property type="entry name" value="TRANSKETOLASE"/>
    <property type="match status" value="1"/>
</dbReference>
<dbReference type="FunFam" id="3.40.50.920:FF:000003">
    <property type="entry name" value="Transketolase"/>
    <property type="match status" value="1"/>
</dbReference>
<feature type="binding site" evidence="11">
    <location>
        <position position="98"/>
    </location>
    <ligand>
        <name>substrate</name>
    </ligand>
</feature>
<feature type="binding site" evidence="13">
    <location>
        <position position="227"/>
    </location>
    <ligand>
        <name>Mg(2+)</name>
        <dbReference type="ChEBI" id="CHEBI:18420"/>
    </ligand>
</feature>
<dbReference type="InterPro" id="IPR009014">
    <property type="entry name" value="Transketo_C/PFOR_II"/>
</dbReference>
<feature type="binding site" evidence="11">
    <location>
        <position position="334"/>
    </location>
    <ligand>
        <name>substrate</name>
    </ligand>
</feature>
<dbReference type="PROSITE" id="PS00801">
    <property type="entry name" value="TRANSKETOLASE_1"/>
    <property type="match status" value="1"/>
</dbReference>
<dbReference type="STRING" id="578462.A0A0L0RZ11"/>
<evidence type="ECO:0000256" key="1">
    <source>
        <dbReference type="ARBA" id="ARBA00001941"/>
    </source>
</evidence>
<evidence type="ECO:0000256" key="6">
    <source>
        <dbReference type="ARBA" id="ARBA00022723"/>
    </source>
</evidence>
<keyword evidence="7 13" id="KW-0460">Magnesium</keyword>
<dbReference type="InterPro" id="IPR005478">
    <property type="entry name" value="Transketolase_bac-like"/>
</dbReference>
<evidence type="ECO:0000256" key="4">
    <source>
        <dbReference type="ARBA" id="ARBA00013152"/>
    </source>
</evidence>
<evidence type="ECO:0000256" key="7">
    <source>
        <dbReference type="ARBA" id="ARBA00022842"/>
    </source>
</evidence>
<dbReference type="AlphaFoldDB" id="A0A0L0RZ11"/>
<keyword evidence="8 12" id="KW-0786">Thiamine pyrophosphate</keyword>
<dbReference type="GO" id="GO:0004802">
    <property type="term" value="F:transketolase activity"/>
    <property type="evidence" value="ECO:0007669"/>
    <property type="project" value="UniProtKB-EC"/>
</dbReference>
<keyword evidence="18" id="KW-1185">Reference proteome</keyword>
<feature type="binding site" evidence="11">
    <location>
        <position position="546"/>
    </location>
    <ligand>
        <name>substrate</name>
    </ligand>
</feature>
<dbReference type="CDD" id="cd02012">
    <property type="entry name" value="TPP_TK"/>
    <property type="match status" value="1"/>
</dbReference>
<dbReference type="SMART" id="SM00861">
    <property type="entry name" value="Transket_pyr"/>
    <property type="match status" value="1"/>
</dbReference>
<evidence type="ECO:0000259" key="16">
    <source>
        <dbReference type="SMART" id="SM00861"/>
    </source>
</evidence>
<name>A0A0L0RZ11_ALLM3</name>
<proteinExistence type="inferred from homology"/>
<feature type="binding site" evidence="13">
    <location>
        <position position="259"/>
    </location>
    <ligand>
        <name>Mg(2+)</name>
        <dbReference type="ChEBI" id="CHEBI:18420"/>
    </ligand>
</feature>
<dbReference type="InterPro" id="IPR020826">
    <property type="entry name" value="Transketolase_BS"/>
</dbReference>
<dbReference type="SUPFAM" id="SSF52922">
    <property type="entry name" value="TK C-terminal domain-like"/>
    <property type="match status" value="1"/>
</dbReference>
<reference evidence="18" key="2">
    <citation type="submission" date="2009-11" db="EMBL/GenBank/DDBJ databases">
        <title>The Genome Sequence of Allomyces macrogynus strain ATCC 38327.</title>
        <authorList>
            <consortium name="The Broad Institute Genome Sequencing Platform"/>
            <person name="Russ C."/>
            <person name="Cuomo C."/>
            <person name="Shea T."/>
            <person name="Young S.K."/>
            <person name="Zeng Q."/>
            <person name="Koehrsen M."/>
            <person name="Haas B."/>
            <person name="Borodovsky M."/>
            <person name="Guigo R."/>
            <person name="Alvarado L."/>
            <person name="Berlin A."/>
            <person name="Borenstein D."/>
            <person name="Chen Z."/>
            <person name="Engels R."/>
            <person name="Freedman E."/>
            <person name="Gellesch M."/>
            <person name="Goldberg J."/>
            <person name="Griggs A."/>
            <person name="Gujja S."/>
            <person name="Heiman D."/>
            <person name="Hepburn T."/>
            <person name="Howarth C."/>
            <person name="Jen D."/>
            <person name="Larson L."/>
            <person name="Lewis B."/>
            <person name="Mehta T."/>
            <person name="Park D."/>
            <person name="Pearson M."/>
            <person name="Roberts A."/>
            <person name="Saif S."/>
            <person name="Shenoy N."/>
            <person name="Sisk P."/>
            <person name="Stolte C."/>
            <person name="Sykes S."/>
            <person name="Walk T."/>
            <person name="White J."/>
            <person name="Yandava C."/>
            <person name="Burger G."/>
            <person name="Gray M.W."/>
            <person name="Holland P.W.H."/>
            <person name="King N."/>
            <person name="Lang F.B.F."/>
            <person name="Roger A.J."/>
            <person name="Ruiz-Trillo I."/>
            <person name="Lander E."/>
            <person name="Nusbaum C."/>
        </authorList>
    </citation>
    <scope>NUCLEOTIDE SEQUENCE [LARGE SCALE GENOMIC DNA]</scope>
    <source>
        <strain evidence="18">ATCC 38327</strain>
    </source>
</reference>